<dbReference type="InterPro" id="IPR002397">
    <property type="entry name" value="Cyt_P450_B"/>
</dbReference>
<dbReference type="Gene3D" id="1.10.630.10">
    <property type="entry name" value="Cytochrome P450"/>
    <property type="match status" value="1"/>
</dbReference>
<dbReference type="PRINTS" id="PR00359">
    <property type="entry name" value="BP450"/>
</dbReference>
<evidence type="ECO:0000256" key="3">
    <source>
        <dbReference type="ARBA" id="ARBA00022723"/>
    </source>
</evidence>
<dbReference type="CDD" id="cd11033">
    <property type="entry name" value="CYP142-like"/>
    <property type="match status" value="1"/>
</dbReference>
<keyword evidence="3" id="KW-0479">Metal-binding</keyword>
<protein>
    <submittedName>
        <fullName evidence="7">Cytochrome P450</fullName>
    </submittedName>
</protein>
<dbReference type="FunFam" id="1.10.630.10:FF:000018">
    <property type="entry name" value="Cytochrome P450 monooxygenase"/>
    <property type="match status" value="1"/>
</dbReference>
<organism evidence="7 8">
    <name type="scientific">Microbispora oryzae</name>
    <dbReference type="NCBI Taxonomy" id="2806554"/>
    <lineage>
        <taxon>Bacteria</taxon>
        <taxon>Bacillati</taxon>
        <taxon>Actinomycetota</taxon>
        <taxon>Actinomycetes</taxon>
        <taxon>Streptosporangiales</taxon>
        <taxon>Streptosporangiaceae</taxon>
        <taxon>Microbispora</taxon>
    </lineage>
</organism>
<dbReference type="InterPro" id="IPR001128">
    <property type="entry name" value="Cyt_P450"/>
</dbReference>
<gene>
    <name evidence="7" type="ORF">JOL79_22815</name>
</gene>
<keyword evidence="6" id="KW-0503">Monooxygenase</keyword>
<sequence length="424" mass="48005">MTVDVDLDLSRIAFWALPPAERDEAFRRLRRLDRPVFVPENKVPFIRQGAGYYALVRHADVTEASRNAAVFSSEPTANSIFDMPRWLAVYFGSMINMDDPRHARLRRIVSRAFTPRILAKMEEDLQRAAEEIVTRVIEEGPGDFVPQIAARLPIRVICDMMGIPPKFHDAVLRRTNTILANADSEYSGIEVDLSRPEAPMSRWATARGLAALLRAGRELSTLARRLARERRRRPTGDLTSLLMNGDERLTSQELGSFFILLVVAGSETTRNAISHGLKLLTDNPGQRDLLTADFEGRIAGAVEEIVRFSTPVIQFRRTVTRDHTMNGQDYRAGDKVLLFYNSANRDEAVFPDPDVFDITRSPNPHVGFGGPGPHYCLGAHLARREITVMFRELFTRMPEIRAEGEPSYLLSNFINGVKHLRYRY</sequence>
<dbReference type="SUPFAM" id="SSF48264">
    <property type="entry name" value="Cytochrome P450"/>
    <property type="match status" value="1"/>
</dbReference>
<evidence type="ECO:0000256" key="5">
    <source>
        <dbReference type="ARBA" id="ARBA00023004"/>
    </source>
</evidence>
<keyword evidence="8" id="KW-1185">Reference proteome</keyword>
<evidence type="ECO:0000313" key="8">
    <source>
        <dbReference type="Proteomes" id="UP000674234"/>
    </source>
</evidence>
<keyword evidence="4" id="KW-0560">Oxidoreductase</keyword>
<dbReference type="Proteomes" id="UP000674234">
    <property type="component" value="Unassembled WGS sequence"/>
</dbReference>
<dbReference type="GO" id="GO:0008395">
    <property type="term" value="F:steroid hydroxylase activity"/>
    <property type="evidence" value="ECO:0007669"/>
    <property type="project" value="TreeGrafter"/>
</dbReference>
<dbReference type="RefSeq" id="WP_210157919.1">
    <property type="nucleotide sequence ID" value="NZ_JAFCNB010000013.1"/>
</dbReference>
<evidence type="ECO:0000256" key="4">
    <source>
        <dbReference type="ARBA" id="ARBA00023002"/>
    </source>
</evidence>
<dbReference type="Pfam" id="PF00067">
    <property type="entry name" value="p450"/>
    <property type="match status" value="1"/>
</dbReference>
<accession>A0A941AJR5</accession>
<dbReference type="GO" id="GO:0036199">
    <property type="term" value="F:cholest-4-en-3-one 26-monooxygenase activity"/>
    <property type="evidence" value="ECO:0007669"/>
    <property type="project" value="TreeGrafter"/>
</dbReference>
<dbReference type="PANTHER" id="PTHR46696:SF4">
    <property type="entry name" value="BIOTIN BIOSYNTHESIS CYTOCHROME P450"/>
    <property type="match status" value="1"/>
</dbReference>
<dbReference type="EMBL" id="JAFCNB010000013">
    <property type="protein sequence ID" value="MBP2706645.1"/>
    <property type="molecule type" value="Genomic_DNA"/>
</dbReference>
<reference evidence="7" key="1">
    <citation type="submission" date="2021-02" db="EMBL/GenBank/DDBJ databases">
        <title>Draft genome sequence of Microbispora sp. RL4-1S isolated from rice leaves in Thailand.</title>
        <authorList>
            <person name="Muangham S."/>
            <person name="Duangmal K."/>
        </authorList>
    </citation>
    <scope>NUCLEOTIDE SEQUENCE</scope>
    <source>
        <strain evidence="7">RL4-1S</strain>
    </source>
</reference>
<evidence type="ECO:0000256" key="6">
    <source>
        <dbReference type="ARBA" id="ARBA00023033"/>
    </source>
</evidence>
<dbReference type="InterPro" id="IPR036396">
    <property type="entry name" value="Cyt_P450_sf"/>
</dbReference>
<comment type="caution">
    <text evidence="7">The sequence shown here is derived from an EMBL/GenBank/DDBJ whole genome shotgun (WGS) entry which is preliminary data.</text>
</comment>
<keyword evidence="5" id="KW-0408">Iron</keyword>
<dbReference type="GO" id="GO:0005506">
    <property type="term" value="F:iron ion binding"/>
    <property type="evidence" value="ECO:0007669"/>
    <property type="project" value="InterPro"/>
</dbReference>
<dbReference type="AlphaFoldDB" id="A0A941AJR5"/>
<proteinExistence type="inferred from homology"/>
<comment type="similarity">
    <text evidence="1">Belongs to the cytochrome P450 family.</text>
</comment>
<dbReference type="GO" id="GO:0020037">
    <property type="term" value="F:heme binding"/>
    <property type="evidence" value="ECO:0007669"/>
    <property type="project" value="InterPro"/>
</dbReference>
<name>A0A941AJR5_9ACTN</name>
<evidence type="ECO:0000313" key="7">
    <source>
        <dbReference type="EMBL" id="MBP2706645.1"/>
    </source>
</evidence>
<evidence type="ECO:0000256" key="2">
    <source>
        <dbReference type="ARBA" id="ARBA00022617"/>
    </source>
</evidence>
<evidence type="ECO:0000256" key="1">
    <source>
        <dbReference type="ARBA" id="ARBA00010617"/>
    </source>
</evidence>
<keyword evidence="2" id="KW-0349">Heme</keyword>
<dbReference type="GO" id="GO:0006707">
    <property type="term" value="P:cholesterol catabolic process"/>
    <property type="evidence" value="ECO:0007669"/>
    <property type="project" value="TreeGrafter"/>
</dbReference>
<dbReference type="PANTHER" id="PTHR46696">
    <property type="entry name" value="P450, PUTATIVE (EUROFUNG)-RELATED"/>
    <property type="match status" value="1"/>
</dbReference>